<protein>
    <submittedName>
        <fullName evidence="2">Uncharacterized protein</fullName>
    </submittedName>
</protein>
<evidence type="ECO:0000256" key="1">
    <source>
        <dbReference type="SAM" id="Phobius"/>
    </source>
</evidence>
<dbReference type="AlphaFoldDB" id="A0A6H1TXB8"/>
<dbReference type="Proteomes" id="UP000500857">
    <property type="component" value="Chromosome"/>
</dbReference>
<feature type="transmembrane region" description="Helical" evidence="1">
    <location>
        <begin position="6"/>
        <end position="26"/>
    </location>
</feature>
<sequence>MPVDLIIIIAAFIVTWLVFMLVLNVLKATLKTAITIAAIVLALQLIFGIGPQDLWQQIIELPRLVFPQPEEPPPPYRGDRPF</sequence>
<feature type="transmembrane region" description="Helical" evidence="1">
    <location>
        <begin position="33"/>
        <end position="50"/>
    </location>
</feature>
<keyword evidence="1" id="KW-0812">Transmembrane</keyword>
<keyword evidence="1" id="KW-0472">Membrane</keyword>
<keyword evidence="3" id="KW-1185">Reference proteome</keyword>
<gene>
    <name evidence="2" type="ORF">HCG48_04910</name>
</gene>
<name>A0A6H1TXB8_9CYAN</name>
<dbReference type="KEGG" id="oxy:HCG48_04910"/>
<dbReference type="RefSeq" id="WP_168568156.1">
    <property type="nucleotide sequence ID" value="NZ_CP051167.1"/>
</dbReference>
<dbReference type="EMBL" id="CP051167">
    <property type="protein sequence ID" value="QIZ69999.1"/>
    <property type="molecule type" value="Genomic_DNA"/>
</dbReference>
<evidence type="ECO:0000313" key="3">
    <source>
        <dbReference type="Proteomes" id="UP000500857"/>
    </source>
</evidence>
<organism evidence="2 3">
    <name type="scientific">Oxynema aestuarii AP17</name>
    <dbReference type="NCBI Taxonomy" id="2064643"/>
    <lineage>
        <taxon>Bacteria</taxon>
        <taxon>Bacillati</taxon>
        <taxon>Cyanobacteriota</taxon>
        <taxon>Cyanophyceae</taxon>
        <taxon>Oscillatoriophycideae</taxon>
        <taxon>Oscillatoriales</taxon>
        <taxon>Oscillatoriaceae</taxon>
        <taxon>Oxynema</taxon>
        <taxon>Oxynema aestuarii</taxon>
    </lineage>
</organism>
<proteinExistence type="predicted"/>
<accession>A0A6H1TXB8</accession>
<reference evidence="2 3" key="1">
    <citation type="submission" date="2020-04" db="EMBL/GenBank/DDBJ databases">
        <authorList>
            <person name="Basu S."/>
            <person name="Maruthanayagam V."/>
            <person name="Chakraborty S."/>
            <person name="Pramanik A."/>
            <person name="Mukherjee J."/>
            <person name="Brink B."/>
        </authorList>
    </citation>
    <scope>NUCLEOTIDE SEQUENCE [LARGE SCALE GENOMIC DNA]</scope>
    <source>
        <strain evidence="2 3">AP17</strain>
    </source>
</reference>
<evidence type="ECO:0000313" key="2">
    <source>
        <dbReference type="EMBL" id="QIZ69999.1"/>
    </source>
</evidence>
<keyword evidence="1" id="KW-1133">Transmembrane helix</keyword>